<dbReference type="InterPro" id="IPR045339">
    <property type="entry name" value="DUF6534"/>
</dbReference>
<protein>
    <recommendedName>
        <fullName evidence="2">DUF6534 domain-containing protein</fullName>
    </recommendedName>
</protein>
<dbReference type="PANTHER" id="PTHR40465">
    <property type="entry name" value="CHROMOSOME 1, WHOLE GENOME SHOTGUN SEQUENCE"/>
    <property type="match status" value="1"/>
</dbReference>
<keyword evidence="4" id="KW-1185">Reference proteome</keyword>
<organism evidence="3 4">
    <name type="scientific">Schizopora paradoxa</name>
    <dbReference type="NCBI Taxonomy" id="27342"/>
    <lineage>
        <taxon>Eukaryota</taxon>
        <taxon>Fungi</taxon>
        <taxon>Dikarya</taxon>
        <taxon>Basidiomycota</taxon>
        <taxon>Agaricomycotina</taxon>
        <taxon>Agaricomycetes</taxon>
        <taxon>Hymenochaetales</taxon>
        <taxon>Schizoporaceae</taxon>
        <taxon>Schizopora</taxon>
    </lineage>
</organism>
<dbReference type="PANTHER" id="PTHR40465:SF1">
    <property type="entry name" value="DUF6534 DOMAIN-CONTAINING PROTEIN"/>
    <property type="match status" value="1"/>
</dbReference>
<feature type="transmembrane region" description="Helical" evidence="1">
    <location>
        <begin position="17"/>
        <end position="34"/>
    </location>
</feature>
<evidence type="ECO:0000313" key="4">
    <source>
        <dbReference type="Proteomes" id="UP000053477"/>
    </source>
</evidence>
<dbReference type="STRING" id="27342.A0A0H2SBY5"/>
<proteinExistence type="predicted"/>
<dbReference type="EMBL" id="KQ085888">
    <property type="protein sequence ID" value="KLO19243.1"/>
    <property type="molecule type" value="Genomic_DNA"/>
</dbReference>
<keyword evidence="1" id="KW-1133">Transmembrane helix</keyword>
<feature type="transmembrane region" description="Helical" evidence="1">
    <location>
        <begin position="229"/>
        <end position="249"/>
    </location>
</feature>
<dbReference type="OrthoDB" id="2535105at2759"/>
<feature type="transmembrane region" description="Helical" evidence="1">
    <location>
        <begin position="184"/>
        <end position="208"/>
    </location>
</feature>
<feature type="domain" description="DUF6534" evidence="2">
    <location>
        <begin position="192"/>
        <end position="273"/>
    </location>
</feature>
<evidence type="ECO:0000256" key="1">
    <source>
        <dbReference type="SAM" id="Phobius"/>
    </source>
</evidence>
<evidence type="ECO:0000259" key="2">
    <source>
        <dbReference type="Pfam" id="PF20152"/>
    </source>
</evidence>
<keyword evidence="1" id="KW-0812">Transmembrane</keyword>
<name>A0A0H2SBY5_9AGAM</name>
<dbReference type="InParanoid" id="A0A0H2SBY5"/>
<feature type="transmembrane region" description="Helical" evidence="1">
    <location>
        <begin position="55"/>
        <end position="80"/>
    </location>
</feature>
<gene>
    <name evidence="3" type="ORF">SCHPADRAFT_935568</name>
</gene>
<sequence>MSLPGGIAPLPASTDRGIATSILGSLFATILYGLTSHQAFRYLRVFQGDPSYLKVLVTVLWTLLTISSMSIMHLNYYYFVTKRSQVEFLSDAVWSVDVIIVTSCAITCASRLFFAQRLHILTTLRYFISAPIAAAVFVRAGELPVLIFRKLLLNRVHSNAKALCIAYICRGLQMWGRDSVAEKLYGTGLAISVVADTTIAAMLSYYLAKGKRKFTSYDNHFDRILTYTVNAGILATFFSLTTVICMYTTNSLLVTIALCHLTDQLYVNSVMTVVRTSRPVSDPLEWAARTRSLMESKSIHRSVFAVIRLVVPPTPRSFAYPYLAEDG</sequence>
<feature type="transmembrane region" description="Helical" evidence="1">
    <location>
        <begin position="92"/>
        <end position="114"/>
    </location>
</feature>
<reference evidence="3 4" key="1">
    <citation type="submission" date="2015-04" db="EMBL/GenBank/DDBJ databases">
        <title>Complete genome sequence of Schizopora paradoxa KUC8140, a cosmopolitan wood degrader in East Asia.</title>
        <authorList>
            <consortium name="DOE Joint Genome Institute"/>
            <person name="Min B."/>
            <person name="Park H."/>
            <person name="Jang Y."/>
            <person name="Kim J.-J."/>
            <person name="Kim K.H."/>
            <person name="Pangilinan J."/>
            <person name="Lipzen A."/>
            <person name="Riley R."/>
            <person name="Grigoriev I.V."/>
            <person name="Spatafora J.W."/>
            <person name="Choi I.-G."/>
        </authorList>
    </citation>
    <scope>NUCLEOTIDE SEQUENCE [LARGE SCALE GENOMIC DNA]</scope>
    <source>
        <strain evidence="3 4">KUC8140</strain>
    </source>
</reference>
<dbReference type="Pfam" id="PF20152">
    <property type="entry name" value="DUF6534"/>
    <property type="match status" value="1"/>
</dbReference>
<keyword evidence="1" id="KW-0472">Membrane</keyword>
<accession>A0A0H2SBY5</accession>
<dbReference type="AlphaFoldDB" id="A0A0H2SBY5"/>
<evidence type="ECO:0000313" key="3">
    <source>
        <dbReference type="EMBL" id="KLO19243.1"/>
    </source>
</evidence>
<feature type="transmembrane region" description="Helical" evidence="1">
    <location>
        <begin position="126"/>
        <end position="148"/>
    </location>
</feature>
<dbReference type="Proteomes" id="UP000053477">
    <property type="component" value="Unassembled WGS sequence"/>
</dbReference>